<gene>
    <name evidence="9" type="ORF">QBC37DRAFT_166103</name>
</gene>
<evidence type="ECO:0000256" key="7">
    <source>
        <dbReference type="SAM" id="MobiDB-lite"/>
    </source>
</evidence>
<dbReference type="PROSITE" id="PS50048">
    <property type="entry name" value="ZN2_CY6_FUNGAL_2"/>
    <property type="match status" value="1"/>
</dbReference>
<dbReference type="PANTHER" id="PTHR31845">
    <property type="entry name" value="FINGER DOMAIN PROTEIN, PUTATIVE-RELATED"/>
    <property type="match status" value="1"/>
</dbReference>
<feature type="domain" description="Zn(2)-C6 fungal-type" evidence="8">
    <location>
        <begin position="26"/>
        <end position="58"/>
    </location>
</feature>
<reference evidence="9" key="1">
    <citation type="journal article" date="2023" name="Mol. Phylogenet. Evol.">
        <title>Genome-scale phylogeny and comparative genomics of the fungal order Sordariales.</title>
        <authorList>
            <person name="Hensen N."/>
            <person name="Bonometti L."/>
            <person name="Westerberg I."/>
            <person name="Brannstrom I.O."/>
            <person name="Guillou S."/>
            <person name="Cros-Aarteil S."/>
            <person name="Calhoun S."/>
            <person name="Haridas S."/>
            <person name="Kuo A."/>
            <person name="Mondo S."/>
            <person name="Pangilinan J."/>
            <person name="Riley R."/>
            <person name="LaButti K."/>
            <person name="Andreopoulos B."/>
            <person name="Lipzen A."/>
            <person name="Chen C."/>
            <person name="Yan M."/>
            <person name="Daum C."/>
            <person name="Ng V."/>
            <person name="Clum A."/>
            <person name="Steindorff A."/>
            <person name="Ohm R.A."/>
            <person name="Martin F."/>
            <person name="Silar P."/>
            <person name="Natvig D.O."/>
            <person name="Lalanne C."/>
            <person name="Gautier V."/>
            <person name="Ament-Velasquez S.L."/>
            <person name="Kruys A."/>
            <person name="Hutchinson M.I."/>
            <person name="Powell A.J."/>
            <person name="Barry K."/>
            <person name="Miller A.N."/>
            <person name="Grigoriev I.V."/>
            <person name="Debuchy R."/>
            <person name="Gladieux P."/>
            <person name="Hiltunen Thoren M."/>
            <person name="Johannesson H."/>
        </authorList>
    </citation>
    <scope>NUCLEOTIDE SEQUENCE</scope>
    <source>
        <strain evidence="9">PSN293</strain>
    </source>
</reference>
<dbReference type="InterPro" id="IPR001138">
    <property type="entry name" value="Zn2Cys6_DnaBD"/>
</dbReference>
<evidence type="ECO:0000259" key="8">
    <source>
        <dbReference type="PROSITE" id="PS50048"/>
    </source>
</evidence>
<dbReference type="PANTHER" id="PTHR31845:SF39">
    <property type="entry name" value="TRANSCRIPTION FACTOR PBCR-RELATED"/>
    <property type="match status" value="1"/>
</dbReference>
<comment type="caution">
    <text evidence="9">The sequence shown here is derived from an EMBL/GenBank/DDBJ whole genome shotgun (WGS) entry which is preliminary data.</text>
</comment>
<keyword evidence="6" id="KW-0175">Coiled coil</keyword>
<comment type="subcellular location">
    <subcellularLocation>
        <location evidence="1">Nucleus</location>
    </subcellularLocation>
</comment>
<feature type="region of interest" description="Disordered" evidence="7">
    <location>
        <begin position="60"/>
        <end position="91"/>
    </location>
</feature>
<keyword evidence="10" id="KW-1185">Reference proteome</keyword>
<feature type="region of interest" description="Disordered" evidence="7">
    <location>
        <begin position="636"/>
        <end position="712"/>
    </location>
</feature>
<dbReference type="GO" id="GO:0000976">
    <property type="term" value="F:transcription cis-regulatory region binding"/>
    <property type="evidence" value="ECO:0007669"/>
    <property type="project" value="TreeGrafter"/>
</dbReference>
<evidence type="ECO:0000256" key="4">
    <source>
        <dbReference type="ARBA" id="ARBA00023163"/>
    </source>
</evidence>
<dbReference type="InterPro" id="IPR051089">
    <property type="entry name" value="prtT"/>
</dbReference>
<evidence type="ECO:0000313" key="10">
    <source>
        <dbReference type="Proteomes" id="UP001301769"/>
    </source>
</evidence>
<dbReference type="GO" id="GO:0008270">
    <property type="term" value="F:zinc ion binding"/>
    <property type="evidence" value="ECO:0007669"/>
    <property type="project" value="InterPro"/>
</dbReference>
<evidence type="ECO:0000256" key="6">
    <source>
        <dbReference type="SAM" id="Coils"/>
    </source>
</evidence>
<evidence type="ECO:0000256" key="1">
    <source>
        <dbReference type="ARBA" id="ARBA00004123"/>
    </source>
</evidence>
<protein>
    <recommendedName>
        <fullName evidence="8">Zn(2)-C6 fungal-type domain-containing protein</fullName>
    </recommendedName>
</protein>
<keyword evidence="3" id="KW-0238">DNA-binding</keyword>
<dbReference type="GO" id="GO:0000981">
    <property type="term" value="F:DNA-binding transcription factor activity, RNA polymerase II-specific"/>
    <property type="evidence" value="ECO:0007669"/>
    <property type="project" value="InterPro"/>
</dbReference>
<sequence>MENSETTTAAAAAQPMVVPRPRIANACEACRSAKVKCQASHQLGICKRCFDSKRECIFKTGPRTRRPRQSKLNESSPRPPPPPAPSKTFTIDIPMPDEGVVEATEGIEALRLAHEMSIDTLVPYESSLESDEDDDMYDYSYYEASTGSRGPQQSQISRGRHKQSTTGSVVSNASSLPVGASALSTPPSSIVGRAMSAKKSLATIGIQPQFNADSAGALLESFRKVQMKHFPVIHIPDDATVTSLARERPFVLLAVLAAASNSRSLQGHSLYDEEFRKILGLKFVAGGERSVDLLLGLAIYVAWYPFHLRPKNKQAFQYIRMTVDLVSDLELDQDHYFGQDEPSSQRLAEIRAYLGSYYQVSSYRSCWARTATMTYTPFTSKCCDILEQHAKSQGDKILVWQVRLQRIVEETNDMRRNQRGRSQSESQIELMLKGMEAQLNEWEKKLDAELSDVPSIRIGFIFARIFLSGAPLLQLPSSKEGPLDRSTYFKADPNRLMAVIPILQESFDYYLTLSALEINSFTGVHWSNFILGIILGFRMSFPVPVCPEWDDSAARPLLRFGEYIDRFCGHWGGEGTKNCDEIQASLNATLGTGTPHSGSSTTGPNMKNTPNLDILSASKVVLGEVRKKFLKRLAKHDRPPQQLQQQQQSQQPPLPTPPSAATSSSSPWDNSNTLLSPIGSNLLYGMNQPLEPQLGSMNTPATSRSTPGTDGSPIQLDANMRGCPMMDGSLETFYPFFNESFSANMAHHAHPQPLPTPPFHDQPPTLQGNQTLHQHNQHQHQLHPEQNIFHTHAMPVSPTAVPATGMGLDVGGGLMGGAGAESFNNDLWATMTMNWATQEGGFEF</sequence>
<dbReference type="Proteomes" id="UP001301769">
    <property type="component" value="Unassembled WGS sequence"/>
</dbReference>
<accession>A0AAN6YJQ6</accession>
<dbReference type="CDD" id="cd00067">
    <property type="entry name" value="GAL4"/>
    <property type="match status" value="1"/>
</dbReference>
<dbReference type="GO" id="GO:0005634">
    <property type="term" value="C:nucleus"/>
    <property type="evidence" value="ECO:0007669"/>
    <property type="project" value="UniProtKB-SubCell"/>
</dbReference>
<feature type="region of interest" description="Disordered" evidence="7">
    <location>
        <begin position="142"/>
        <end position="172"/>
    </location>
</feature>
<feature type="coiled-coil region" evidence="6">
    <location>
        <begin position="425"/>
        <end position="452"/>
    </location>
</feature>
<feature type="compositionally biased region" description="Polar residues" evidence="7">
    <location>
        <begin position="695"/>
        <end position="709"/>
    </location>
</feature>
<dbReference type="SUPFAM" id="SSF57701">
    <property type="entry name" value="Zn2/Cys6 DNA-binding domain"/>
    <property type="match status" value="1"/>
</dbReference>
<proteinExistence type="predicted"/>
<feature type="compositionally biased region" description="Low complexity" evidence="7">
    <location>
        <begin position="640"/>
        <end position="651"/>
    </location>
</feature>
<keyword evidence="2" id="KW-0805">Transcription regulation</keyword>
<feature type="compositionally biased region" description="Polar residues" evidence="7">
    <location>
        <begin position="146"/>
        <end position="157"/>
    </location>
</feature>
<dbReference type="AlphaFoldDB" id="A0AAN6YJQ6"/>
<evidence type="ECO:0000256" key="2">
    <source>
        <dbReference type="ARBA" id="ARBA00023015"/>
    </source>
</evidence>
<dbReference type="SMART" id="SM00066">
    <property type="entry name" value="GAL4"/>
    <property type="match status" value="1"/>
</dbReference>
<keyword evidence="4" id="KW-0804">Transcription</keyword>
<dbReference type="InterPro" id="IPR036864">
    <property type="entry name" value="Zn2-C6_fun-type_DNA-bd_sf"/>
</dbReference>
<evidence type="ECO:0000256" key="3">
    <source>
        <dbReference type="ARBA" id="ARBA00023125"/>
    </source>
</evidence>
<evidence type="ECO:0000256" key="5">
    <source>
        <dbReference type="ARBA" id="ARBA00023242"/>
    </source>
</evidence>
<feature type="region of interest" description="Disordered" evidence="7">
    <location>
        <begin position="590"/>
        <end position="611"/>
    </location>
</feature>
<dbReference type="PROSITE" id="PS00463">
    <property type="entry name" value="ZN2_CY6_FUNGAL_1"/>
    <property type="match status" value="1"/>
</dbReference>
<dbReference type="Gene3D" id="4.10.240.10">
    <property type="entry name" value="Zn(2)-C6 fungal-type DNA-binding domain"/>
    <property type="match status" value="1"/>
</dbReference>
<organism evidence="9 10">
    <name type="scientific">Rhypophila decipiens</name>
    <dbReference type="NCBI Taxonomy" id="261697"/>
    <lineage>
        <taxon>Eukaryota</taxon>
        <taxon>Fungi</taxon>
        <taxon>Dikarya</taxon>
        <taxon>Ascomycota</taxon>
        <taxon>Pezizomycotina</taxon>
        <taxon>Sordariomycetes</taxon>
        <taxon>Sordariomycetidae</taxon>
        <taxon>Sordariales</taxon>
        <taxon>Naviculisporaceae</taxon>
        <taxon>Rhypophila</taxon>
    </lineage>
</organism>
<keyword evidence="5" id="KW-0539">Nucleus</keyword>
<feature type="compositionally biased region" description="Polar residues" evidence="7">
    <location>
        <begin position="668"/>
        <end position="679"/>
    </location>
</feature>
<evidence type="ECO:0000313" key="9">
    <source>
        <dbReference type="EMBL" id="KAK4219005.1"/>
    </source>
</evidence>
<feature type="compositionally biased region" description="Low complexity" evidence="7">
    <location>
        <begin position="591"/>
        <end position="604"/>
    </location>
</feature>
<reference evidence="9" key="2">
    <citation type="submission" date="2023-05" db="EMBL/GenBank/DDBJ databases">
        <authorList>
            <consortium name="Lawrence Berkeley National Laboratory"/>
            <person name="Steindorff A."/>
            <person name="Hensen N."/>
            <person name="Bonometti L."/>
            <person name="Westerberg I."/>
            <person name="Brannstrom I.O."/>
            <person name="Guillou S."/>
            <person name="Cros-Aarteil S."/>
            <person name="Calhoun S."/>
            <person name="Haridas S."/>
            <person name="Kuo A."/>
            <person name="Mondo S."/>
            <person name="Pangilinan J."/>
            <person name="Riley R."/>
            <person name="Labutti K."/>
            <person name="Andreopoulos B."/>
            <person name="Lipzen A."/>
            <person name="Chen C."/>
            <person name="Yanf M."/>
            <person name="Daum C."/>
            <person name="Ng V."/>
            <person name="Clum A."/>
            <person name="Ohm R."/>
            <person name="Martin F."/>
            <person name="Silar P."/>
            <person name="Natvig D."/>
            <person name="Lalanne C."/>
            <person name="Gautier V."/>
            <person name="Ament-Velasquez S.L."/>
            <person name="Kruys A."/>
            <person name="Hutchinson M.I."/>
            <person name="Powell A.J."/>
            <person name="Barry K."/>
            <person name="Miller A.N."/>
            <person name="Grigoriev I.V."/>
            <person name="Debuchy R."/>
            <person name="Gladieux P."/>
            <person name="Thoren M.H."/>
            <person name="Johannesson H."/>
        </authorList>
    </citation>
    <scope>NUCLEOTIDE SEQUENCE</scope>
    <source>
        <strain evidence="9">PSN293</strain>
    </source>
</reference>
<feature type="region of interest" description="Disordered" evidence="7">
    <location>
        <begin position="758"/>
        <end position="782"/>
    </location>
</feature>
<dbReference type="EMBL" id="MU858050">
    <property type="protein sequence ID" value="KAK4219005.1"/>
    <property type="molecule type" value="Genomic_DNA"/>
</dbReference>
<name>A0AAN6YJQ6_9PEZI</name>